<feature type="transmembrane region" description="Helical" evidence="6">
    <location>
        <begin position="141"/>
        <end position="162"/>
    </location>
</feature>
<dbReference type="InterPro" id="IPR051791">
    <property type="entry name" value="Pra-immunoreactive"/>
</dbReference>
<evidence type="ECO:0000256" key="1">
    <source>
        <dbReference type="ARBA" id="ARBA00004651"/>
    </source>
</evidence>
<evidence type="ECO:0000256" key="3">
    <source>
        <dbReference type="ARBA" id="ARBA00022692"/>
    </source>
</evidence>
<name>A0A087MGR3_9GAMM</name>
<evidence type="ECO:0000313" key="9">
    <source>
        <dbReference type="Proteomes" id="UP000029085"/>
    </source>
</evidence>
<proteinExistence type="predicted"/>
<dbReference type="AlphaFoldDB" id="A0A087MGR3"/>
<dbReference type="STRING" id="1121014.N788_05840"/>
<feature type="transmembrane region" description="Helical" evidence="6">
    <location>
        <begin position="81"/>
        <end position="108"/>
    </location>
</feature>
<evidence type="ECO:0000256" key="2">
    <source>
        <dbReference type="ARBA" id="ARBA00022475"/>
    </source>
</evidence>
<feature type="transmembrane region" description="Helical" evidence="6">
    <location>
        <begin position="196"/>
        <end position="224"/>
    </location>
</feature>
<dbReference type="GO" id="GO:0005886">
    <property type="term" value="C:plasma membrane"/>
    <property type="evidence" value="ECO:0007669"/>
    <property type="project" value="UniProtKB-SubCell"/>
</dbReference>
<feature type="transmembrane region" description="Helical" evidence="6">
    <location>
        <begin position="12"/>
        <end position="33"/>
    </location>
</feature>
<reference evidence="9" key="1">
    <citation type="submission" date="2013-08" db="EMBL/GenBank/DDBJ databases">
        <title>Genome sequencing of Arenimonas donghaensis.</title>
        <authorList>
            <person name="Chen F."/>
            <person name="Wang G."/>
        </authorList>
    </citation>
    <scope>NUCLEOTIDE SEQUENCE [LARGE SCALE GENOMIC DNA]</scope>
    <source>
        <strain evidence="9">HO3-R19</strain>
    </source>
</reference>
<evidence type="ECO:0000259" key="7">
    <source>
        <dbReference type="Pfam" id="PF06271"/>
    </source>
</evidence>
<organism evidence="8 9">
    <name type="scientific">Arenimonas donghaensis DSM 18148 = HO3-R19</name>
    <dbReference type="NCBI Taxonomy" id="1121014"/>
    <lineage>
        <taxon>Bacteria</taxon>
        <taxon>Pseudomonadati</taxon>
        <taxon>Pseudomonadota</taxon>
        <taxon>Gammaproteobacteria</taxon>
        <taxon>Lysobacterales</taxon>
        <taxon>Lysobacteraceae</taxon>
        <taxon>Arenimonas</taxon>
    </lineage>
</organism>
<keyword evidence="4 6" id="KW-1133">Transmembrane helix</keyword>
<keyword evidence="3 6" id="KW-0812">Transmembrane</keyword>
<dbReference type="RefSeq" id="WP_051924575.1">
    <property type="nucleotide sequence ID" value="NZ_AVCJ01000034.1"/>
</dbReference>
<feature type="domain" description="RDD" evidence="7">
    <location>
        <begin position="4"/>
        <end position="177"/>
    </location>
</feature>
<accession>A0A087MGR3</accession>
<dbReference type="OrthoDB" id="9793824at2"/>
<reference evidence="8 9" key="2">
    <citation type="journal article" date="2015" name="Stand. Genomic Sci.">
        <title>High quality draft genomic sequence of Arenimonas donghaensis DSM 18148(T).</title>
        <authorList>
            <person name="Chen F."/>
            <person name="Wang H."/>
            <person name="Cao Y."/>
            <person name="Li X."/>
            <person name="Wang G."/>
        </authorList>
    </citation>
    <scope>NUCLEOTIDE SEQUENCE [LARGE SCALE GENOMIC DNA]</scope>
    <source>
        <strain evidence="8 9">HO3-R19</strain>
    </source>
</reference>
<protein>
    <recommendedName>
        <fullName evidence="7">RDD domain-containing protein</fullName>
    </recommendedName>
</protein>
<evidence type="ECO:0000256" key="5">
    <source>
        <dbReference type="ARBA" id="ARBA00023136"/>
    </source>
</evidence>
<dbReference type="Pfam" id="PF06271">
    <property type="entry name" value="RDD"/>
    <property type="match status" value="1"/>
</dbReference>
<evidence type="ECO:0000256" key="4">
    <source>
        <dbReference type="ARBA" id="ARBA00022989"/>
    </source>
</evidence>
<comment type="subcellular location">
    <subcellularLocation>
        <location evidence="1">Cell membrane</location>
        <topology evidence="1">Multi-pass membrane protein</topology>
    </subcellularLocation>
</comment>
<evidence type="ECO:0000256" key="6">
    <source>
        <dbReference type="SAM" id="Phobius"/>
    </source>
</evidence>
<dbReference type="PANTHER" id="PTHR36115">
    <property type="entry name" value="PROLINE-RICH ANTIGEN HOMOLOG-RELATED"/>
    <property type="match status" value="1"/>
</dbReference>
<gene>
    <name evidence="8" type="ORF">N788_05840</name>
</gene>
<dbReference type="PANTHER" id="PTHR36115:SF6">
    <property type="entry name" value="PROLINE-RICH ANTIGEN HOMOLOG"/>
    <property type="match status" value="1"/>
</dbReference>
<evidence type="ECO:0000313" key="8">
    <source>
        <dbReference type="EMBL" id="KFL36066.1"/>
    </source>
</evidence>
<sequence>MRPSGFWRRYAAYSLDLLAPLAVSVPLLWGTGLKMIARTDLHMAQAQLRMFELMDAAMLRRPDPVGELLAWSHDPALREALLAIIAVWMQSLGIAAAVIVALSALWFIGFEASPWQASPGKRLAGLRVTTGDGGRPGPARIALRFVAGAPSWLLLHLGHALAGWRKDGRALHDLLAGTRVVLEPAASAAMPRWARYWLWAQALALAALFTAVATQYALLAAAAWQAGLP</sequence>
<keyword evidence="2" id="KW-1003">Cell membrane</keyword>
<comment type="caution">
    <text evidence="8">The sequence shown here is derived from an EMBL/GenBank/DDBJ whole genome shotgun (WGS) entry which is preliminary data.</text>
</comment>
<keyword evidence="9" id="KW-1185">Reference proteome</keyword>
<dbReference type="InterPro" id="IPR010432">
    <property type="entry name" value="RDD"/>
</dbReference>
<dbReference type="EMBL" id="AVCJ01000034">
    <property type="protein sequence ID" value="KFL36066.1"/>
    <property type="molecule type" value="Genomic_DNA"/>
</dbReference>
<dbReference type="Proteomes" id="UP000029085">
    <property type="component" value="Unassembled WGS sequence"/>
</dbReference>
<keyword evidence="5 6" id="KW-0472">Membrane</keyword>
<dbReference type="PATRIC" id="fig|1121014.3.peg.2073"/>